<evidence type="ECO:0000313" key="6">
    <source>
        <dbReference type="Proteomes" id="UP000570361"/>
    </source>
</evidence>
<dbReference type="InterPro" id="IPR029058">
    <property type="entry name" value="AB_hydrolase_fold"/>
</dbReference>
<feature type="domain" description="Alpha/beta hydrolase fold-3" evidence="4">
    <location>
        <begin position="123"/>
        <end position="340"/>
    </location>
</feature>
<dbReference type="PANTHER" id="PTHR48081">
    <property type="entry name" value="AB HYDROLASE SUPERFAMILY PROTEIN C4A8.06C"/>
    <property type="match status" value="1"/>
</dbReference>
<reference evidence="5 6" key="1">
    <citation type="submission" date="2020-08" db="EMBL/GenBank/DDBJ databases">
        <title>Genomic Encyclopedia of Type Strains, Phase III (KMG-III): the genomes of soil and plant-associated and newly described type strains.</title>
        <authorList>
            <person name="Whitman W."/>
        </authorList>
    </citation>
    <scope>NUCLEOTIDE SEQUENCE [LARGE SCALE GENOMIC DNA]</scope>
    <source>
        <strain evidence="5 6">CECT 5862</strain>
    </source>
</reference>
<dbReference type="SUPFAM" id="SSF53474">
    <property type="entry name" value="alpha/beta-Hydrolases"/>
    <property type="match status" value="1"/>
</dbReference>
<dbReference type="Pfam" id="PF07859">
    <property type="entry name" value="Abhydrolase_3"/>
    <property type="match status" value="1"/>
</dbReference>
<feature type="active site" evidence="3">
    <location>
        <position position="201"/>
    </location>
</feature>
<protein>
    <submittedName>
        <fullName evidence="5">Acetyl esterase/lipase</fullName>
    </submittedName>
</protein>
<dbReference type="EMBL" id="JACHXK010000004">
    <property type="protein sequence ID" value="MBB3110107.1"/>
    <property type="molecule type" value="Genomic_DNA"/>
</dbReference>
<dbReference type="RefSeq" id="WP_183599836.1">
    <property type="nucleotide sequence ID" value="NZ_JACHXK010000004.1"/>
</dbReference>
<name>A0A7W5AWR9_9BACL</name>
<dbReference type="Gene3D" id="3.40.50.1820">
    <property type="entry name" value="alpha/beta hydrolase"/>
    <property type="match status" value="1"/>
</dbReference>
<organism evidence="5 6">
    <name type="scientific">Paenibacillus phyllosphaerae</name>
    <dbReference type="NCBI Taxonomy" id="274593"/>
    <lineage>
        <taxon>Bacteria</taxon>
        <taxon>Bacillati</taxon>
        <taxon>Bacillota</taxon>
        <taxon>Bacilli</taxon>
        <taxon>Bacillales</taxon>
        <taxon>Paenibacillaceae</taxon>
        <taxon>Paenibacillus</taxon>
    </lineage>
</organism>
<evidence type="ECO:0000256" key="1">
    <source>
        <dbReference type="ARBA" id="ARBA00010515"/>
    </source>
</evidence>
<dbReference type="Proteomes" id="UP000570361">
    <property type="component" value="Unassembled WGS sequence"/>
</dbReference>
<evidence type="ECO:0000256" key="2">
    <source>
        <dbReference type="ARBA" id="ARBA00022801"/>
    </source>
</evidence>
<proteinExistence type="inferred from homology"/>
<sequence>MAEQLTYSELLARLQVRQVEEAQHERMTFVRKAIPDLDGAGILDPRVREQKQKELEAAASRPSGPPVDSTAIPIEDLRAMMGWPNHDLSGGTIRTALAEIEGSNGTIQVRIYTPVGDRVRPAVLFFHGGGFIGGSVDTVENPCKSLAQKADAVVINVDYRLAPEHPWPAGLTDCYDTVRWAFDHADELGVDRTRITVAGDSAGGNLAACCSIMDRDAGNGYIRYQALIYPVVVIAQPEQFHWQPEEYAIGADEALIHFSLDGLRNAGSMLNALYLQGAGSDNPLVSPLLIEDAAGLPELLVVTAEYDYLRLEGEAYGQLLAEAGVRTRVIRYEGMDHAFLDKYGEYPQAEDCMDELARGIWGLPADE</sequence>
<evidence type="ECO:0000259" key="4">
    <source>
        <dbReference type="Pfam" id="PF07859"/>
    </source>
</evidence>
<dbReference type="PANTHER" id="PTHR48081:SF8">
    <property type="entry name" value="ALPHA_BETA HYDROLASE FOLD-3 DOMAIN-CONTAINING PROTEIN-RELATED"/>
    <property type="match status" value="1"/>
</dbReference>
<dbReference type="InterPro" id="IPR033140">
    <property type="entry name" value="Lipase_GDXG_put_SER_AS"/>
</dbReference>
<keyword evidence="6" id="KW-1185">Reference proteome</keyword>
<evidence type="ECO:0000313" key="5">
    <source>
        <dbReference type="EMBL" id="MBB3110107.1"/>
    </source>
</evidence>
<dbReference type="PROSITE" id="PS01174">
    <property type="entry name" value="LIPASE_GDXG_SER"/>
    <property type="match status" value="1"/>
</dbReference>
<dbReference type="AlphaFoldDB" id="A0A7W5AWR9"/>
<evidence type="ECO:0000256" key="3">
    <source>
        <dbReference type="PROSITE-ProRule" id="PRU10038"/>
    </source>
</evidence>
<dbReference type="InterPro" id="IPR013094">
    <property type="entry name" value="AB_hydrolase_3"/>
</dbReference>
<dbReference type="InterPro" id="IPR050300">
    <property type="entry name" value="GDXG_lipolytic_enzyme"/>
</dbReference>
<keyword evidence="2" id="KW-0378">Hydrolase</keyword>
<accession>A0A7W5AWR9</accession>
<comment type="caution">
    <text evidence="5">The sequence shown here is derived from an EMBL/GenBank/DDBJ whole genome shotgun (WGS) entry which is preliminary data.</text>
</comment>
<comment type="similarity">
    <text evidence="1">Belongs to the 'GDXG' lipolytic enzyme family.</text>
</comment>
<gene>
    <name evidence="5" type="ORF">FHS18_002174</name>
</gene>
<dbReference type="GO" id="GO:0016787">
    <property type="term" value="F:hydrolase activity"/>
    <property type="evidence" value="ECO:0007669"/>
    <property type="project" value="UniProtKB-KW"/>
</dbReference>